<feature type="signal peptide" evidence="1">
    <location>
        <begin position="1"/>
        <end position="26"/>
    </location>
</feature>
<feature type="chain" id="PRO_5046938011" evidence="1">
    <location>
        <begin position="27"/>
        <end position="143"/>
    </location>
</feature>
<dbReference type="SUPFAM" id="SSF51182">
    <property type="entry name" value="RmlC-like cupins"/>
    <property type="match status" value="1"/>
</dbReference>
<dbReference type="PANTHER" id="PTHR38599:SF1">
    <property type="entry name" value="CUPIN DOMAIN PROTEIN (AFU_ORTHOLOGUE AFUA_3G13620)"/>
    <property type="match status" value="1"/>
</dbReference>
<dbReference type="InterPro" id="IPR013096">
    <property type="entry name" value="Cupin_2"/>
</dbReference>
<dbReference type="InterPro" id="IPR014710">
    <property type="entry name" value="RmlC-like_jellyroll"/>
</dbReference>
<evidence type="ECO:0000256" key="1">
    <source>
        <dbReference type="SAM" id="SignalP"/>
    </source>
</evidence>
<keyword evidence="4" id="KW-1185">Reference proteome</keyword>
<proteinExistence type="predicted"/>
<accession>A0ABS7G9Z1</accession>
<dbReference type="CDD" id="cd02235">
    <property type="entry name" value="cupin_BLL4011-like"/>
    <property type="match status" value="1"/>
</dbReference>
<organism evidence="3 4">
    <name type="scientific">Chitinophaga rhizophila</name>
    <dbReference type="NCBI Taxonomy" id="2866212"/>
    <lineage>
        <taxon>Bacteria</taxon>
        <taxon>Pseudomonadati</taxon>
        <taxon>Bacteroidota</taxon>
        <taxon>Chitinophagia</taxon>
        <taxon>Chitinophagales</taxon>
        <taxon>Chitinophagaceae</taxon>
        <taxon>Chitinophaga</taxon>
    </lineage>
</organism>
<dbReference type="RefSeq" id="WP_220249693.1">
    <property type="nucleotide sequence ID" value="NZ_JAICCF010000002.1"/>
</dbReference>
<dbReference type="Pfam" id="PF07883">
    <property type="entry name" value="Cupin_2"/>
    <property type="match status" value="1"/>
</dbReference>
<dbReference type="Gene3D" id="2.60.120.10">
    <property type="entry name" value="Jelly Rolls"/>
    <property type="match status" value="1"/>
</dbReference>
<protein>
    <submittedName>
        <fullName evidence="3">Cupin domain-containing protein</fullName>
    </submittedName>
</protein>
<evidence type="ECO:0000313" key="4">
    <source>
        <dbReference type="Proteomes" id="UP000812961"/>
    </source>
</evidence>
<reference evidence="3 4" key="1">
    <citation type="submission" date="2021-08" db="EMBL/GenBank/DDBJ databases">
        <title>The genome sequence of Chitinophaga sp. B61.</title>
        <authorList>
            <person name="Zhang X."/>
        </authorList>
    </citation>
    <scope>NUCLEOTIDE SEQUENCE [LARGE SCALE GENOMIC DNA]</scope>
    <source>
        <strain evidence="3 4">B61</strain>
    </source>
</reference>
<gene>
    <name evidence="3" type="ORF">K1Y79_09025</name>
</gene>
<dbReference type="InterPro" id="IPR011051">
    <property type="entry name" value="RmlC_Cupin_sf"/>
</dbReference>
<comment type="caution">
    <text evidence="3">The sequence shown here is derived from an EMBL/GenBank/DDBJ whole genome shotgun (WGS) entry which is preliminary data.</text>
</comment>
<evidence type="ECO:0000313" key="3">
    <source>
        <dbReference type="EMBL" id="MBW8684473.1"/>
    </source>
</evidence>
<sequence length="143" mass="15419">MNKHIILSLGIILSFTALFTSLPANAQQPGIKRTNLQRHDLSTAGKETIQVRIDFAPGSAFGKHTHPGEEIIYVLEGTLEYEVEGKGAIILKAGDVLFIPAGVVHAAKNVGKDNGAELATYVVEKGKQLVVLQHTTDTSPKHR</sequence>
<keyword evidence="1" id="KW-0732">Signal</keyword>
<evidence type="ECO:0000259" key="2">
    <source>
        <dbReference type="Pfam" id="PF07883"/>
    </source>
</evidence>
<dbReference type="PANTHER" id="PTHR38599">
    <property type="entry name" value="CUPIN DOMAIN PROTEIN (AFU_ORTHOLOGUE AFUA_3G13620)"/>
    <property type="match status" value="1"/>
</dbReference>
<dbReference type="EMBL" id="JAICCF010000002">
    <property type="protein sequence ID" value="MBW8684473.1"/>
    <property type="molecule type" value="Genomic_DNA"/>
</dbReference>
<dbReference type="Proteomes" id="UP000812961">
    <property type="component" value="Unassembled WGS sequence"/>
</dbReference>
<feature type="domain" description="Cupin type-2" evidence="2">
    <location>
        <begin position="53"/>
        <end position="115"/>
    </location>
</feature>
<name>A0ABS7G9Z1_9BACT</name>